<gene>
    <name evidence="2" type="primary">49</name>
    <name evidence="2" type="ORF">SEA_CALLINALLBARBZ_49</name>
</gene>
<evidence type="ECO:0000256" key="1">
    <source>
        <dbReference type="SAM" id="MobiDB-lite"/>
    </source>
</evidence>
<evidence type="ECO:0000313" key="3">
    <source>
        <dbReference type="Proteomes" id="UP001303520"/>
    </source>
</evidence>
<name>A0AA96KAG6_9CAUD</name>
<evidence type="ECO:0000313" key="2">
    <source>
        <dbReference type="EMBL" id="WNN93699.1"/>
    </source>
</evidence>
<proteinExistence type="predicted"/>
<dbReference type="EMBL" id="OR553891">
    <property type="protein sequence ID" value="WNN93699.1"/>
    <property type="molecule type" value="Genomic_DNA"/>
</dbReference>
<feature type="region of interest" description="Disordered" evidence="1">
    <location>
        <begin position="1"/>
        <end position="48"/>
    </location>
</feature>
<keyword evidence="3" id="KW-1185">Reference proteome</keyword>
<accession>A0AA96KAG6</accession>
<dbReference type="Proteomes" id="UP001303520">
    <property type="component" value="Segment"/>
</dbReference>
<organism evidence="2 3">
    <name type="scientific">Arthrobacter phage CallinAllBarbz</name>
    <dbReference type="NCBI Taxonomy" id="3077790"/>
    <lineage>
        <taxon>Viruses</taxon>
        <taxon>Duplodnaviria</taxon>
        <taxon>Heunggongvirae</taxon>
        <taxon>Uroviricota</taxon>
        <taxon>Caudoviricetes</taxon>
        <taxon>Casidaviridae</taxon>
        <taxon>Baileybluvirus</taxon>
        <taxon>Baileybluvirus callinallbarbz</taxon>
    </lineage>
</organism>
<reference evidence="3" key="1">
    <citation type="submission" date="2024-05" db="EMBL/GenBank/DDBJ databases">
        <authorList>
            <person name="Garin V.P."/>
            <person name="Arshad I."/>
            <person name="Mak A."/>
            <person name="Orr M.A."/>
            <person name="Cho C."/>
            <person name="Kyla G.P."/>
            <person name="Liu J."/>
            <person name="Peri J.N."/>
            <person name="Esherick S.A."/>
            <person name="Shera S."/>
            <person name="Suani E."/>
            <person name="Faulkner C."/>
            <person name="Bonthala P."/>
            <person name="Wong M.A."/>
            <person name="Yao J."/>
            <person name="Santaolaya C."/>
            <person name="Santos E.A."/>
            <person name="Qin K."/>
            <person name="Yang E."/>
            <person name="Shao S.B."/>
            <person name="Moore J.P."/>
            <person name="Mathkour Y.H."/>
            <person name="Gallagher H.R."/>
            <person name="White L.T."/>
            <person name="Givan S.V."/>
            <person name="Chan R.W."/>
            <person name="Infante A."/>
            <person name="Anand S."/>
            <person name="Almeida T.I."/>
            <person name="De G.A."/>
            <person name="Trinh U.L."/>
            <person name="Bhatt K."/>
            <person name="Sanoyca A.J."/>
            <person name="Chong T."/>
            <person name="Liu R."/>
            <person name="Liang E."/>
            <person name="Castellanos S."/>
            <person name="Chang A.P."/>
            <person name="Stephenson J.C."/>
            <person name="Zorawik M."/>
            <person name="Garza D.R."/>
            <person name="Reddi K."/>
            <person name="Bouklas T."/>
            <person name="Freise A.C."/>
            <person name="Klyczek K."/>
            <person name="Ko C."/>
            <person name="Russell D.A."/>
            <person name="Jacobs-Sera D."/>
            <person name="Hatfull G.F."/>
        </authorList>
    </citation>
    <scope>NUCLEOTIDE SEQUENCE [LARGE SCALE GENOMIC DNA]</scope>
</reference>
<protein>
    <submittedName>
        <fullName evidence="2">Uncharacterized protein</fullName>
    </submittedName>
</protein>
<sequence>MTFVPSFRHAVRHGPENGLGTPSPAARKTSLSNLADTGRLCLHKQPPS</sequence>